<name>A0A0L6UNU6_9BASI</name>
<dbReference type="AlphaFoldDB" id="A0A0L6UNU6"/>
<comment type="caution">
    <text evidence="1">The sequence shown here is derived from an EMBL/GenBank/DDBJ whole genome shotgun (WGS) entry which is preliminary data.</text>
</comment>
<dbReference type="Proteomes" id="UP000037035">
    <property type="component" value="Unassembled WGS sequence"/>
</dbReference>
<sequence length="95" mass="11574">KRSQSFIEKKLNQAIFFKFQEQISRHIYKQNHQLFRYFKEIQLTQADWMQIKHLNDELEFIFCDFQVYLDLNEVLGDTIFECLTLKKKVPGSFCC</sequence>
<dbReference type="EMBL" id="LAVV01009842">
    <property type="protein sequence ID" value="KNZ49907.1"/>
    <property type="molecule type" value="Genomic_DNA"/>
</dbReference>
<protein>
    <submittedName>
        <fullName evidence="1">Uncharacterized protein</fullName>
    </submittedName>
</protein>
<feature type="non-terminal residue" evidence="1">
    <location>
        <position position="1"/>
    </location>
</feature>
<dbReference type="VEuPathDB" id="FungiDB:VP01_4707g1"/>
<accession>A0A0L6UNU6</accession>
<organism evidence="1 2">
    <name type="scientific">Puccinia sorghi</name>
    <dbReference type="NCBI Taxonomy" id="27349"/>
    <lineage>
        <taxon>Eukaryota</taxon>
        <taxon>Fungi</taxon>
        <taxon>Dikarya</taxon>
        <taxon>Basidiomycota</taxon>
        <taxon>Pucciniomycotina</taxon>
        <taxon>Pucciniomycetes</taxon>
        <taxon>Pucciniales</taxon>
        <taxon>Pucciniaceae</taxon>
        <taxon>Puccinia</taxon>
    </lineage>
</organism>
<gene>
    <name evidence="1" type="ORF">VP01_4707g1</name>
</gene>
<keyword evidence="2" id="KW-1185">Reference proteome</keyword>
<reference evidence="1 2" key="1">
    <citation type="submission" date="2015-08" db="EMBL/GenBank/DDBJ databases">
        <title>Next Generation Sequencing and Analysis of the Genome of Puccinia sorghi L Schw, the Causal Agent of Maize Common Rust.</title>
        <authorList>
            <person name="Rochi L."/>
            <person name="Burguener G."/>
            <person name="Darino M."/>
            <person name="Turjanski A."/>
            <person name="Kreff E."/>
            <person name="Dieguez M.J."/>
            <person name="Sacco F."/>
        </authorList>
    </citation>
    <scope>NUCLEOTIDE SEQUENCE [LARGE SCALE GENOMIC DNA]</scope>
    <source>
        <strain evidence="1 2">RO10H11247</strain>
    </source>
</reference>
<proteinExistence type="predicted"/>
<evidence type="ECO:0000313" key="1">
    <source>
        <dbReference type="EMBL" id="KNZ49907.1"/>
    </source>
</evidence>
<evidence type="ECO:0000313" key="2">
    <source>
        <dbReference type="Proteomes" id="UP000037035"/>
    </source>
</evidence>